<feature type="signal peptide" evidence="1">
    <location>
        <begin position="1"/>
        <end position="23"/>
    </location>
</feature>
<accession>A0AB33Z3E6</accession>
<organism evidence="2 3">
    <name type="scientific">Cycloclasticus pugetii</name>
    <dbReference type="NCBI Taxonomy" id="34068"/>
    <lineage>
        <taxon>Bacteria</taxon>
        <taxon>Pseudomonadati</taxon>
        <taxon>Pseudomonadota</taxon>
        <taxon>Gammaproteobacteria</taxon>
        <taxon>Thiotrichales</taxon>
        <taxon>Piscirickettsiaceae</taxon>
        <taxon>Cycloclasticus</taxon>
    </lineage>
</organism>
<dbReference type="RefSeq" id="WP_016389433.1">
    <property type="nucleotide sequence ID" value="NZ_KE646805.1"/>
</dbReference>
<name>A0AB33Z3E6_9GAMM</name>
<reference evidence="2 3" key="1">
    <citation type="journal article" date="2013" name="Genome Announc.">
        <title>Genome Sequence of the Pyrene- and Fluoranthene-Degrading Bacterium Cycloclasticus sp. Strain PY97M.</title>
        <authorList>
            <person name="Cui Z."/>
            <person name="Xu G."/>
            <person name="Li Q."/>
            <person name="Gao W."/>
            <person name="Zheng L."/>
        </authorList>
    </citation>
    <scope>NUCLEOTIDE SEQUENCE [LARGE SCALE GENOMIC DNA]</scope>
    <source>
        <strain evidence="2 3">PY97M</strain>
    </source>
</reference>
<evidence type="ECO:0000256" key="1">
    <source>
        <dbReference type="SAM" id="SignalP"/>
    </source>
</evidence>
<feature type="chain" id="PRO_5044346477" evidence="1">
    <location>
        <begin position="24"/>
        <end position="372"/>
    </location>
</feature>
<dbReference type="EMBL" id="ASHL01000001">
    <property type="protein sequence ID" value="EPD13860.1"/>
    <property type="molecule type" value="Genomic_DNA"/>
</dbReference>
<evidence type="ECO:0000313" key="2">
    <source>
        <dbReference type="EMBL" id="EPD13860.1"/>
    </source>
</evidence>
<gene>
    <name evidence="2" type="ORF">L196_00130</name>
</gene>
<dbReference type="Gene3D" id="2.130.10.10">
    <property type="entry name" value="YVTN repeat-like/Quinoprotein amine dehydrogenase"/>
    <property type="match status" value="1"/>
</dbReference>
<dbReference type="Proteomes" id="UP000015462">
    <property type="component" value="Unassembled WGS sequence"/>
</dbReference>
<proteinExistence type="predicted"/>
<dbReference type="AlphaFoldDB" id="A0AB33Z3E6"/>
<comment type="caution">
    <text evidence="2">The sequence shown here is derived from an EMBL/GenBank/DDBJ whole genome shotgun (WGS) entry which is preliminary data.</text>
</comment>
<keyword evidence="3" id="KW-1185">Reference proteome</keyword>
<dbReference type="InterPro" id="IPR015943">
    <property type="entry name" value="WD40/YVTN_repeat-like_dom_sf"/>
</dbReference>
<sequence>MKKRICTRRVIASLLVFAGFSQASGVLWAVEAQQKVDIRNGSMGLAHIKSNQLDDLENPVLKPRDSLFDITQLADQSYLMVGNDGLIIKASKKQAAERLDSNINHDLFSTHATKQGDVFLGGANGSLYKSKDHLTNWSKQIIAPNESIFNFIELSTAEVLLSGSYGLLMSSRPPYQQWEAVNIPWADFLKEAWNEFGEAAPHLYAGCTNQRDELLVVGEFGLALKRDTDGQWSKIHGGAIEPAIYGCQLSNNGKNIILVGQQGMVYQTSNGGDSWVEKSISKGSDLYKVEKIKDLFIILGDKKKIYTSLTSSDWVCQRFIGDRPLGWFVDMAVQGEDIAIIGSNGGFKVTSYASFVTAINQLNNSKELVSCE</sequence>
<keyword evidence="1" id="KW-0732">Signal</keyword>
<dbReference type="SUPFAM" id="SSF110296">
    <property type="entry name" value="Oligoxyloglucan reducing end-specific cellobiohydrolase"/>
    <property type="match status" value="1"/>
</dbReference>
<protein>
    <submittedName>
        <fullName evidence="2">Photosystem II stability/assembly factor-like protein</fullName>
    </submittedName>
</protein>
<evidence type="ECO:0000313" key="3">
    <source>
        <dbReference type="Proteomes" id="UP000015462"/>
    </source>
</evidence>